<dbReference type="Proteomes" id="UP001328107">
    <property type="component" value="Unassembled WGS sequence"/>
</dbReference>
<gene>
    <name evidence="1" type="ORF">PMAYCL1PPCAC_11608</name>
</gene>
<evidence type="ECO:0000313" key="1">
    <source>
        <dbReference type="EMBL" id="GMR41413.1"/>
    </source>
</evidence>
<keyword evidence="2" id="KW-1185">Reference proteome</keyword>
<organism evidence="1 2">
    <name type="scientific">Pristionchus mayeri</name>
    <dbReference type="NCBI Taxonomy" id="1317129"/>
    <lineage>
        <taxon>Eukaryota</taxon>
        <taxon>Metazoa</taxon>
        <taxon>Ecdysozoa</taxon>
        <taxon>Nematoda</taxon>
        <taxon>Chromadorea</taxon>
        <taxon>Rhabditida</taxon>
        <taxon>Rhabditina</taxon>
        <taxon>Diplogasteromorpha</taxon>
        <taxon>Diplogasteroidea</taxon>
        <taxon>Neodiplogasteridae</taxon>
        <taxon>Pristionchus</taxon>
    </lineage>
</organism>
<feature type="non-terminal residue" evidence="1">
    <location>
        <position position="1"/>
    </location>
</feature>
<reference evidence="2" key="1">
    <citation type="submission" date="2022-10" db="EMBL/GenBank/DDBJ databases">
        <title>Genome assembly of Pristionchus species.</title>
        <authorList>
            <person name="Yoshida K."/>
            <person name="Sommer R.J."/>
        </authorList>
    </citation>
    <scope>NUCLEOTIDE SEQUENCE [LARGE SCALE GENOMIC DNA]</scope>
    <source>
        <strain evidence="2">RS5460</strain>
    </source>
</reference>
<sequence length="112" mass="12903">IIQVQSTSPKDVAVLPFLFAKASFRRKWQQPRAAVDDQESIIDLFVSNGLIANIIYQPYELGYDCPMLAEEHLQNPSACHRMETRTSFSFCTTVLREIGKALIRWKDTTIRR</sequence>
<dbReference type="EMBL" id="BTRK01000003">
    <property type="protein sequence ID" value="GMR41413.1"/>
    <property type="molecule type" value="Genomic_DNA"/>
</dbReference>
<proteinExistence type="predicted"/>
<comment type="caution">
    <text evidence="1">The sequence shown here is derived from an EMBL/GenBank/DDBJ whole genome shotgun (WGS) entry which is preliminary data.</text>
</comment>
<name>A0AAN4ZMV1_9BILA</name>
<evidence type="ECO:0000313" key="2">
    <source>
        <dbReference type="Proteomes" id="UP001328107"/>
    </source>
</evidence>
<accession>A0AAN4ZMV1</accession>
<protein>
    <submittedName>
        <fullName evidence="1">Uncharacterized protein</fullName>
    </submittedName>
</protein>
<dbReference type="AlphaFoldDB" id="A0AAN4ZMV1"/>